<dbReference type="FunFam" id="1.20.1560.10:FF:000014">
    <property type="entry name" value="Multidrug resistance-associated protein member 4"/>
    <property type="match status" value="1"/>
</dbReference>
<keyword evidence="13" id="KW-1185">Reference proteome</keyword>
<dbReference type="SUPFAM" id="SSF90123">
    <property type="entry name" value="ABC transporter transmembrane region"/>
    <property type="match status" value="2"/>
</dbReference>
<dbReference type="Proteomes" id="UP000327044">
    <property type="component" value="Unassembled WGS sequence"/>
</dbReference>
<feature type="domain" description="ABC transporter" evidence="9">
    <location>
        <begin position="1030"/>
        <end position="1263"/>
    </location>
</feature>
<evidence type="ECO:0000256" key="3">
    <source>
        <dbReference type="ARBA" id="ARBA00022692"/>
    </source>
</evidence>
<feature type="transmembrane region" description="Helical" evidence="8">
    <location>
        <begin position="93"/>
        <end position="114"/>
    </location>
</feature>
<dbReference type="OrthoDB" id="6500128at2759"/>
<keyword evidence="5" id="KW-0067">ATP-binding</keyword>
<evidence type="ECO:0000313" key="12">
    <source>
        <dbReference type="EMBL" id="KAB0797838.1"/>
    </source>
</evidence>
<reference evidence="12 13" key="2">
    <citation type="journal article" date="2018" name="Elife">
        <title>Firefly genomes illuminate parallel origins of bioluminescence in beetles.</title>
        <authorList>
            <person name="Fallon T.R."/>
            <person name="Lower S.E."/>
            <person name="Chang C.H."/>
            <person name="Bessho-Uehara M."/>
            <person name="Martin G.J."/>
            <person name="Bewick A.J."/>
            <person name="Behringer M."/>
            <person name="Debat H.J."/>
            <person name="Wong I."/>
            <person name="Day J.C."/>
            <person name="Suvorov A."/>
            <person name="Silva C.J."/>
            <person name="Stanger-Hall K.F."/>
            <person name="Hall D.W."/>
            <person name="Schmitz R.J."/>
            <person name="Nelson D.R."/>
            <person name="Lewis S.M."/>
            <person name="Shigenobu S."/>
            <person name="Bybee S.M."/>
            <person name="Larracuente A.M."/>
            <person name="Oba Y."/>
            <person name="Weng J.K."/>
        </authorList>
    </citation>
    <scope>NUCLEOTIDE SEQUENCE [LARGE SCALE GENOMIC DNA]</scope>
    <source>
        <strain evidence="12">1611_PpyrPB1</strain>
        <tissue evidence="12">Whole body</tissue>
    </source>
</reference>
<keyword evidence="4" id="KW-0547">Nucleotide-binding</keyword>
<dbReference type="FunFam" id="1.20.1560.10:FF:000026">
    <property type="entry name" value="Multidrug resistance-associated protein lethal(2)03659"/>
    <property type="match status" value="1"/>
</dbReference>
<dbReference type="PROSITE" id="PS00211">
    <property type="entry name" value="ABC_TRANSPORTER_1"/>
    <property type="match status" value="2"/>
</dbReference>
<feature type="transmembrane region" description="Helical" evidence="8">
    <location>
        <begin position="936"/>
        <end position="958"/>
    </location>
</feature>
<dbReference type="PROSITE" id="PS50893">
    <property type="entry name" value="ABC_TRANSPORTER_2"/>
    <property type="match status" value="2"/>
</dbReference>
<keyword evidence="6 8" id="KW-1133">Transmembrane helix</keyword>
<dbReference type="FunFam" id="3.40.50.300:FF:000163">
    <property type="entry name" value="Multidrug resistance-associated protein member 4"/>
    <property type="match status" value="1"/>
</dbReference>
<protein>
    <submittedName>
        <fullName evidence="11">Uncharacterized protein</fullName>
    </submittedName>
</protein>
<feature type="domain" description="ABC transporter" evidence="9">
    <location>
        <begin position="408"/>
        <end position="642"/>
    </location>
</feature>
<dbReference type="InterPro" id="IPR003439">
    <property type="entry name" value="ABC_transporter-like_ATP-bd"/>
</dbReference>
<dbReference type="FunCoup" id="A0A1Y1LEY2">
    <property type="interactions" value="395"/>
</dbReference>
<evidence type="ECO:0000256" key="4">
    <source>
        <dbReference type="ARBA" id="ARBA00022741"/>
    </source>
</evidence>
<dbReference type="InterPro" id="IPR003593">
    <property type="entry name" value="AAA+_ATPase"/>
</dbReference>
<dbReference type="GO" id="GO:0005524">
    <property type="term" value="F:ATP binding"/>
    <property type="evidence" value="ECO:0007669"/>
    <property type="project" value="UniProtKB-KW"/>
</dbReference>
<dbReference type="EMBL" id="VVIM01000006">
    <property type="protein sequence ID" value="KAB0797838.1"/>
    <property type="molecule type" value="Genomic_DNA"/>
</dbReference>
<reference evidence="11" key="1">
    <citation type="journal article" date="2016" name="Sci. Rep.">
        <title>Molecular characterization of firefly nuptial gifts: a multi-omics approach sheds light on postcopulatory sexual selection.</title>
        <authorList>
            <person name="Al-Wathiqui N."/>
            <person name="Fallon T.R."/>
            <person name="South A."/>
            <person name="Weng J.K."/>
            <person name="Lewis S.M."/>
        </authorList>
    </citation>
    <scope>NUCLEOTIDE SEQUENCE</scope>
</reference>
<name>A0A1Y1LEY2_PHOPY</name>
<dbReference type="InParanoid" id="A0A1Y1LEY2"/>
<evidence type="ECO:0000313" key="13">
    <source>
        <dbReference type="Proteomes" id="UP000327044"/>
    </source>
</evidence>
<dbReference type="GO" id="GO:0016020">
    <property type="term" value="C:membrane"/>
    <property type="evidence" value="ECO:0007669"/>
    <property type="project" value="UniProtKB-SubCell"/>
</dbReference>
<dbReference type="FunFam" id="3.40.50.300:FF:000482">
    <property type="entry name" value="Multidrug resistance-associated protein member 4"/>
    <property type="match status" value="1"/>
</dbReference>
<feature type="domain" description="ABC transmembrane type-1" evidence="10">
    <location>
        <begin position="704"/>
        <end position="993"/>
    </location>
</feature>
<dbReference type="PANTHER" id="PTHR24223">
    <property type="entry name" value="ATP-BINDING CASSETTE SUB-FAMILY C"/>
    <property type="match status" value="1"/>
</dbReference>
<sequence length="1291" mass="144893">MDLGLSKKSKPNPRERANILSIATISYTIPTFSLGYKKDIEVSDLYETFSGHQSQALGDRIEELWGTEETLASKSKRKPSLGRVLVRMFGLSYLKRGILCLIIEFVARIFQPLLLGELITYFSPGQTTMTKNEAYGYAGGVVACSLLQVLILAPYILELAHIGMKMRVACCSLVYRKALKLSRTALGETTVGQMVNLLSNDVNRFDSATLFAQYLVVGPLQAGLATYLMYREVGISAVIGVSASFLFIAGQFVFAKFIAKLRNKTAYRTDERVRLMNEVVTGIQVIKMYTWEKPFAKFVAFIRRNEIKYIRSASYIRGMMYSFFLFSTQFSLFVSILTYVLFGNHISARKVFVLTSLYNVIRINMYNIFTQAVAQVSEALVSITRLNEFLRRSEKSIPLLSNNRTGEIQNSSLEKVDAIEIGNGIAKWNEFSSDNVFENLNLRVKQGSVVAIIGPVGSGKSSLLQLILKELPLSDGQLKINGNISYASQEPWLFTGTVRKNILFNNDYNRTRYKDVVKKCSLKRDLSLLPHGDVTVVGERGISLSGGQRARINLARAVYQDADIYLLDDPLSAVDTHVARELFDRCVTGFLRGKTVILVTHQLQFLKDVDKIIIIEQGAIKAEGTFEELQGSGLDFAKLLNVDEEQKAERVKIARQNSISSTTSFEETIQEAIQENEEQRSKGTVSVDVYRSYIHAGTNWFVVFIVLFLFVASQTAVSFGDVFLSRWVTVEENRYNGGDRVEGFWNFSTDTFTYIYIGIIAATVTFAISRSLMFFTVCMKSSIKLHDNMFESISRATMRFFNTNPSGRIFNRFSKDMGAIDELLPIAMIDFFQIFLMLIGTIIVIITANVWLLIPTAVLAIIFYFLRRLYLTTSRNVKRLEGVTRSPVFGHLNASLQGLTTIRALRAESVLINEFDSLQDLHSTTWFLFIATSRAFAYWLDIVCVIYVALVAFSFLIIGDSTSGGNVGLAITQSMGLLGFLQLGVRQSAEVENQMTAVERVLEYNKIEHERVEKKEDKKPPKVWPEHGEVKFVDVYLSYFPEDPPVLKNLSFTIKPLEKIGIVGRTGAGKSSLINALFQLTDTDGGILIDGIDVKEVGLDDLRSRISIIPQEPVLFSGTMRKNLDPFDEYSDDVVWKSLEDVKLKHTIAELNLGLHSAVKEGGSNFSVGQRQLICLARAILRNNKILILDEATANVDPQTDALIQCTIRKQFAQCTVLTIAHRLNTIMDSDKVLVMDAGTMVEFDHPHLLLQNTNGILFRMVLQTGPSISEVLTKLAKESYERVFGIHQTD</sequence>
<dbReference type="EMBL" id="GEZM01059508">
    <property type="protein sequence ID" value="JAV71448.1"/>
    <property type="molecule type" value="Transcribed_RNA"/>
</dbReference>
<feature type="transmembrane region" description="Helical" evidence="8">
    <location>
        <begin position="700"/>
        <end position="719"/>
    </location>
</feature>
<dbReference type="InterPro" id="IPR050173">
    <property type="entry name" value="ABC_transporter_C-like"/>
</dbReference>
<evidence type="ECO:0000259" key="10">
    <source>
        <dbReference type="PROSITE" id="PS50929"/>
    </source>
</evidence>
<evidence type="ECO:0000256" key="7">
    <source>
        <dbReference type="ARBA" id="ARBA00023136"/>
    </source>
</evidence>
<feature type="transmembrane region" description="Helical" evidence="8">
    <location>
        <begin position="134"/>
        <end position="157"/>
    </location>
</feature>
<evidence type="ECO:0000256" key="1">
    <source>
        <dbReference type="ARBA" id="ARBA00004141"/>
    </source>
</evidence>
<dbReference type="Pfam" id="PF00664">
    <property type="entry name" value="ABC_membrane"/>
    <property type="match status" value="2"/>
</dbReference>
<dbReference type="Gene3D" id="1.20.1560.10">
    <property type="entry name" value="ABC transporter type 1, transmembrane domain"/>
    <property type="match status" value="2"/>
</dbReference>
<dbReference type="Gene3D" id="3.40.50.300">
    <property type="entry name" value="P-loop containing nucleotide triphosphate hydrolases"/>
    <property type="match status" value="2"/>
</dbReference>
<dbReference type="CDD" id="cd03250">
    <property type="entry name" value="ABCC_MRP_domain1"/>
    <property type="match status" value="1"/>
</dbReference>
<dbReference type="PANTHER" id="PTHR24223:SF448">
    <property type="entry name" value="FI20146P1-RELATED"/>
    <property type="match status" value="1"/>
</dbReference>
<evidence type="ECO:0000313" key="11">
    <source>
        <dbReference type="EMBL" id="JAV71448.1"/>
    </source>
</evidence>
<dbReference type="InterPro" id="IPR011527">
    <property type="entry name" value="ABC1_TM_dom"/>
</dbReference>
<proteinExistence type="predicted"/>
<dbReference type="CDD" id="cd03244">
    <property type="entry name" value="ABCC_MRP_domain2"/>
    <property type="match status" value="1"/>
</dbReference>
<keyword evidence="2" id="KW-0813">Transport</keyword>
<evidence type="ECO:0000256" key="5">
    <source>
        <dbReference type="ARBA" id="ARBA00022840"/>
    </source>
</evidence>
<gene>
    <name evidence="12" type="ORF">PPYR_08831</name>
</gene>
<evidence type="ECO:0000259" key="9">
    <source>
        <dbReference type="PROSITE" id="PS50893"/>
    </source>
</evidence>
<keyword evidence="3 8" id="KW-0812">Transmembrane</keyword>
<dbReference type="PROSITE" id="PS50929">
    <property type="entry name" value="ABC_TM1F"/>
    <property type="match status" value="2"/>
</dbReference>
<feature type="transmembrane region" description="Helical" evidence="8">
    <location>
        <begin position="321"/>
        <end position="343"/>
    </location>
</feature>
<dbReference type="Pfam" id="PF00005">
    <property type="entry name" value="ABC_tran"/>
    <property type="match status" value="2"/>
</dbReference>
<accession>A0A1Y1LEY2</accession>
<dbReference type="InterPro" id="IPR017871">
    <property type="entry name" value="ABC_transporter-like_CS"/>
</dbReference>
<feature type="transmembrane region" description="Helical" evidence="8">
    <location>
        <begin position="754"/>
        <end position="779"/>
    </location>
</feature>
<dbReference type="InterPro" id="IPR036640">
    <property type="entry name" value="ABC1_TM_sf"/>
</dbReference>
<feature type="transmembrane region" description="Helical" evidence="8">
    <location>
        <begin position="823"/>
        <end position="846"/>
    </location>
</feature>
<feature type="transmembrane region" description="Helical" evidence="8">
    <location>
        <begin position="235"/>
        <end position="259"/>
    </location>
</feature>
<dbReference type="GO" id="GO:0140359">
    <property type="term" value="F:ABC-type transporter activity"/>
    <property type="evidence" value="ECO:0007669"/>
    <property type="project" value="InterPro"/>
</dbReference>
<dbReference type="InterPro" id="IPR027417">
    <property type="entry name" value="P-loop_NTPase"/>
</dbReference>
<evidence type="ECO:0000256" key="6">
    <source>
        <dbReference type="ARBA" id="ARBA00022989"/>
    </source>
</evidence>
<dbReference type="SMART" id="SM00382">
    <property type="entry name" value="AAA"/>
    <property type="match status" value="2"/>
</dbReference>
<dbReference type="SUPFAM" id="SSF52540">
    <property type="entry name" value="P-loop containing nucleoside triphosphate hydrolases"/>
    <property type="match status" value="2"/>
</dbReference>
<keyword evidence="7 8" id="KW-0472">Membrane</keyword>
<feature type="domain" description="ABC transmembrane type-1" evidence="10">
    <location>
        <begin position="97"/>
        <end position="377"/>
    </location>
</feature>
<evidence type="ECO:0000256" key="2">
    <source>
        <dbReference type="ARBA" id="ARBA00022448"/>
    </source>
</evidence>
<evidence type="ECO:0000256" key="8">
    <source>
        <dbReference type="SAM" id="Phobius"/>
    </source>
</evidence>
<dbReference type="GO" id="GO:0016887">
    <property type="term" value="F:ATP hydrolysis activity"/>
    <property type="evidence" value="ECO:0007669"/>
    <property type="project" value="InterPro"/>
</dbReference>
<organism evidence="11">
    <name type="scientific">Photinus pyralis</name>
    <name type="common">Common eastern firefly</name>
    <name type="synonym">Lampyris pyralis</name>
    <dbReference type="NCBI Taxonomy" id="7054"/>
    <lineage>
        <taxon>Eukaryota</taxon>
        <taxon>Metazoa</taxon>
        <taxon>Ecdysozoa</taxon>
        <taxon>Arthropoda</taxon>
        <taxon>Hexapoda</taxon>
        <taxon>Insecta</taxon>
        <taxon>Pterygota</taxon>
        <taxon>Neoptera</taxon>
        <taxon>Endopterygota</taxon>
        <taxon>Coleoptera</taxon>
        <taxon>Polyphaga</taxon>
        <taxon>Elateriformia</taxon>
        <taxon>Elateroidea</taxon>
        <taxon>Lampyridae</taxon>
        <taxon>Lampyrinae</taxon>
        <taxon>Photinus</taxon>
    </lineage>
</organism>
<comment type="subcellular location">
    <subcellularLocation>
        <location evidence="1">Membrane</location>
        <topology evidence="1">Multi-pass membrane protein</topology>
    </subcellularLocation>
</comment>
<reference evidence="12" key="3">
    <citation type="submission" date="2019-08" db="EMBL/GenBank/DDBJ databases">
        <authorList>
            <consortium name="Photinus pyralis genome working group"/>
            <person name="Fallon T.R."/>
            <person name="Sander Lower S.E."/>
            <person name="Weng J.-K."/>
        </authorList>
    </citation>
    <scope>NUCLEOTIDE SEQUENCE</scope>
    <source>
        <strain evidence="12">1611_PpyrPB1</strain>
        <tissue evidence="12">Whole body</tissue>
    </source>
</reference>
<feature type="transmembrane region" description="Helical" evidence="8">
    <location>
        <begin position="852"/>
        <end position="870"/>
    </location>
</feature>